<protein>
    <submittedName>
        <fullName evidence="2">Uncharacterized protein</fullName>
    </submittedName>
</protein>
<accession>A0A061R5E3</accession>
<proteinExistence type="predicted"/>
<dbReference type="AlphaFoldDB" id="A0A061R5E3"/>
<gene>
    <name evidence="2" type="ORF">TSPGSL018_14930</name>
</gene>
<name>A0A061R5E3_9CHLO</name>
<evidence type="ECO:0000313" key="2">
    <source>
        <dbReference type="EMBL" id="JAC65915.1"/>
    </source>
</evidence>
<sequence>MQGDDGWGESLHAPATATTDGSHSRDQKSLQIFGRFLSAHARCTSGRKLLGQVHGHAAAAAAVEAPSQGSGRRLRRNFSNIAASWEWKNEATHMLTAAADRRQLTLVPKRMASIFVSDLWLRAV</sequence>
<dbReference type="EMBL" id="GBEZ01020782">
    <property type="protein sequence ID" value="JAC65915.1"/>
    <property type="molecule type" value="Transcribed_RNA"/>
</dbReference>
<feature type="region of interest" description="Disordered" evidence="1">
    <location>
        <begin position="1"/>
        <end position="26"/>
    </location>
</feature>
<reference evidence="2" key="1">
    <citation type="submission" date="2014-05" db="EMBL/GenBank/DDBJ databases">
        <title>The transcriptome of the halophilic microalga Tetraselmis sp. GSL018 isolated from the Great Salt Lake, Utah.</title>
        <authorList>
            <person name="Jinkerson R.E."/>
            <person name="D'Adamo S."/>
            <person name="Posewitz M.C."/>
        </authorList>
    </citation>
    <scope>NUCLEOTIDE SEQUENCE</scope>
    <source>
        <strain evidence="2">GSL018</strain>
    </source>
</reference>
<organism evidence="2">
    <name type="scientific">Tetraselmis sp. GSL018</name>
    <dbReference type="NCBI Taxonomy" id="582737"/>
    <lineage>
        <taxon>Eukaryota</taxon>
        <taxon>Viridiplantae</taxon>
        <taxon>Chlorophyta</taxon>
        <taxon>core chlorophytes</taxon>
        <taxon>Chlorodendrophyceae</taxon>
        <taxon>Chlorodendrales</taxon>
        <taxon>Chlorodendraceae</taxon>
        <taxon>Tetraselmis</taxon>
    </lineage>
</organism>
<evidence type="ECO:0000256" key="1">
    <source>
        <dbReference type="SAM" id="MobiDB-lite"/>
    </source>
</evidence>